<organism evidence="1 2">
    <name type="scientific">Pseudomonas abietaniphila</name>
    <dbReference type="NCBI Taxonomy" id="89065"/>
    <lineage>
        <taxon>Bacteria</taxon>
        <taxon>Pseudomonadati</taxon>
        <taxon>Pseudomonadota</taxon>
        <taxon>Gammaproteobacteria</taxon>
        <taxon>Pseudomonadales</taxon>
        <taxon>Pseudomonadaceae</taxon>
        <taxon>Pseudomonas</taxon>
    </lineage>
</organism>
<sequence length="75" mass="8335">MSKANIPVSPRARIRFDAACELLGVSRSTLTRKIAADKTFPRPIKEGTTRQAPVYFVQSEIEAWVQAQMDARSVA</sequence>
<protein>
    <submittedName>
        <fullName evidence="1">Transcriptional regulator, AlpA family</fullName>
    </submittedName>
</protein>
<gene>
    <name evidence="1" type="ORF">SAMN05216605_11357</name>
</gene>
<dbReference type="Proteomes" id="UP000182894">
    <property type="component" value="Unassembled WGS sequence"/>
</dbReference>
<evidence type="ECO:0000313" key="1">
    <source>
        <dbReference type="EMBL" id="SDI41372.1"/>
    </source>
</evidence>
<dbReference type="STRING" id="89065.SAMN05216605_11357"/>
<dbReference type="OrthoDB" id="6697886at2"/>
<dbReference type="RefSeq" id="WP_074755906.1">
    <property type="nucleotide sequence ID" value="NZ_FNCO01000013.1"/>
</dbReference>
<dbReference type="AlphaFoldDB" id="A0A1G8KD56"/>
<dbReference type="Pfam" id="PF05930">
    <property type="entry name" value="Phage_AlpA"/>
    <property type="match status" value="1"/>
</dbReference>
<name>A0A1G8KD56_9PSED</name>
<keyword evidence="2" id="KW-1185">Reference proteome</keyword>
<proteinExistence type="predicted"/>
<accession>A0A1G8KD56</accession>
<evidence type="ECO:0000313" key="2">
    <source>
        <dbReference type="Proteomes" id="UP000182894"/>
    </source>
</evidence>
<dbReference type="InterPro" id="IPR010260">
    <property type="entry name" value="AlpA"/>
</dbReference>
<reference evidence="2" key="1">
    <citation type="submission" date="2016-10" db="EMBL/GenBank/DDBJ databases">
        <authorList>
            <person name="Varghese N."/>
            <person name="Submissions S."/>
        </authorList>
    </citation>
    <scope>NUCLEOTIDE SEQUENCE [LARGE SCALE GENOMIC DNA]</scope>
    <source>
        <strain evidence="2">ATCC 700689</strain>
    </source>
</reference>
<dbReference type="EMBL" id="FNCO01000013">
    <property type="protein sequence ID" value="SDI41372.1"/>
    <property type="molecule type" value="Genomic_DNA"/>
</dbReference>